<sequence length="301" mass="33820">MATSKFMASSSSTTSQTSDVRRNTSSAASPSSSSTNLPTFFHTQNCTAEYQGGDRRDPDSNLMTLDRFLEDVYGDRQAAAGSALLNADALGTDPVVTGPVERKTVDDVFREIMDGEKMGRRESSAVECKEEAMDEMMTLEDFLLRAGAVDECELEPVHAEVKIEPFCERFSGGSFKYESSILTQQPSMEKVAGFGNVTEANGVGIGKRRVVLEPLDKAALQRQRRMIKNRESAARSRERKQAYQDELESLATRLEEENEQLLREQAERKKERFKQLMENIVPVTERRRPARVLRRVSSMQL</sequence>
<comment type="caution">
    <text evidence="7">The sequence shown here is derived from an EMBL/GenBank/DDBJ whole genome shotgun (WGS) entry which is preliminary data.</text>
</comment>
<dbReference type="GO" id="GO:0005634">
    <property type="term" value="C:nucleus"/>
    <property type="evidence" value="ECO:0007669"/>
    <property type="project" value="UniProtKB-SubCell"/>
</dbReference>
<feature type="domain" description="BZIP" evidence="6">
    <location>
        <begin position="219"/>
        <end position="271"/>
    </location>
</feature>
<evidence type="ECO:0000313" key="7">
    <source>
        <dbReference type="EMBL" id="RAL45716.1"/>
    </source>
</evidence>
<evidence type="ECO:0000256" key="1">
    <source>
        <dbReference type="ARBA" id="ARBA00004123"/>
    </source>
</evidence>
<accession>A0A328DJT4</accession>
<dbReference type="InterPro" id="IPR043452">
    <property type="entry name" value="BZIP46-like"/>
</dbReference>
<dbReference type="FunFam" id="1.20.5.170:FF:000036">
    <property type="entry name" value="ABSCISIC ACID-INSENSITIVE 5-like protein 2"/>
    <property type="match status" value="1"/>
</dbReference>
<keyword evidence="8" id="KW-1185">Reference proteome</keyword>
<feature type="coiled-coil region" evidence="4">
    <location>
        <begin position="233"/>
        <end position="279"/>
    </location>
</feature>
<evidence type="ECO:0000256" key="5">
    <source>
        <dbReference type="SAM" id="MobiDB-lite"/>
    </source>
</evidence>
<organism evidence="7 8">
    <name type="scientific">Cuscuta australis</name>
    <dbReference type="NCBI Taxonomy" id="267555"/>
    <lineage>
        <taxon>Eukaryota</taxon>
        <taxon>Viridiplantae</taxon>
        <taxon>Streptophyta</taxon>
        <taxon>Embryophyta</taxon>
        <taxon>Tracheophyta</taxon>
        <taxon>Spermatophyta</taxon>
        <taxon>Magnoliopsida</taxon>
        <taxon>eudicotyledons</taxon>
        <taxon>Gunneridae</taxon>
        <taxon>Pentapetalae</taxon>
        <taxon>asterids</taxon>
        <taxon>lamiids</taxon>
        <taxon>Solanales</taxon>
        <taxon>Convolvulaceae</taxon>
        <taxon>Cuscuteae</taxon>
        <taxon>Cuscuta</taxon>
        <taxon>Cuscuta subgen. Grammica</taxon>
        <taxon>Cuscuta sect. Cleistogrammica</taxon>
    </lineage>
</organism>
<protein>
    <recommendedName>
        <fullName evidence="6">BZIP domain-containing protein</fullName>
    </recommendedName>
</protein>
<dbReference type="CDD" id="cd14707">
    <property type="entry name" value="bZIP_plant_BZIP46"/>
    <property type="match status" value="1"/>
</dbReference>
<dbReference type="InterPro" id="IPR046347">
    <property type="entry name" value="bZIP_sf"/>
</dbReference>
<feature type="compositionally biased region" description="Low complexity" evidence="5">
    <location>
        <begin position="25"/>
        <end position="34"/>
    </location>
</feature>
<dbReference type="GO" id="GO:0003677">
    <property type="term" value="F:DNA binding"/>
    <property type="evidence" value="ECO:0007669"/>
    <property type="project" value="UniProtKB-KW"/>
</dbReference>
<dbReference type="GO" id="GO:0003700">
    <property type="term" value="F:DNA-binding transcription factor activity"/>
    <property type="evidence" value="ECO:0007669"/>
    <property type="project" value="InterPro"/>
</dbReference>
<dbReference type="PANTHER" id="PTHR22952:SF184">
    <property type="entry name" value="G-BOX-BINDING FACTOR 4"/>
    <property type="match status" value="1"/>
</dbReference>
<gene>
    <name evidence="7" type="ORF">DM860_009580</name>
</gene>
<evidence type="ECO:0000256" key="3">
    <source>
        <dbReference type="ARBA" id="ARBA00023242"/>
    </source>
</evidence>
<dbReference type="PROSITE" id="PS50217">
    <property type="entry name" value="BZIP"/>
    <property type="match status" value="1"/>
</dbReference>
<keyword evidence="3" id="KW-0539">Nucleus</keyword>
<dbReference type="AlphaFoldDB" id="A0A328DJT4"/>
<proteinExistence type="predicted"/>
<dbReference type="SMART" id="SM00338">
    <property type="entry name" value="BRLZ"/>
    <property type="match status" value="1"/>
</dbReference>
<dbReference type="Pfam" id="PF00170">
    <property type="entry name" value="bZIP_1"/>
    <property type="match status" value="1"/>
</dbReference>
<evidence type="ECO:0000259" key="6">
    <source>
        <dbReference type="PROSITE" id="PS50217"/>
    </source>
</evidence>
<reference evidence="7 8" key="1">
    <citation type="submission" date="2018-06" db="EMBL/GenBank/DDBJ databases">
        <title>The Genome of Cuscuta australis (Dodder) Provides Insight into the Evolution of Plant Parasitism.</title>
        <authorList>
            <person name="Liu H."/>
        </authorList>
    </citation>
    <scope>NUCLEOTIDE SEQUENCE [LARGE SCALE GENOMIC DNA]</scope>
    <source>
        <strain evidence="8">cv. Yunnan</strain>
        <tissue evidence="7">Vines</tissue>
    </source>
</reference>
<dbReference type="PANTHER" id="PTHR22952">
    <property type="entry name" value="CAMP-RESPONSE ELEMENT BINDING PROTEIN-RELATED"/>
    <property type="match status" value="1"/>
</dbReference>
<feature type="region of interest" description="Disordered" evidence="5">
    <location>
        <begin position="1"/>
        <end position="40"/>
    </location>
</feature>
<dbReference type="Proteomes" id="UP000249390">
    <property type="component" value="Unassembled WGS sequence"/>
</dbReference>
<feature type="compositionally biased region" description="Low complexity" evidence="5">
    <location>
        <begin position="9"/>
        <end position="18"/>
    </location>
</feature>
<keyword evidence="2" id="KW-0238">DNA-binding</keyword>
<comment type="subcellular location">
    <subcellularLocation>
        <location evidence="1">Nucleus</location>
    </subcellularLocation>
</comment>
<evidence type="ECO:0000313" key="8">
    <source>
        <dbReference type="Proteomes" id="UP000249390"/>
    </source>
</evidence>
<evidence type="ECO:0000256" key="4">
    <source>
        <dbReference type="SAM" id="Coils"/>
    </source>
</evidence>
<dbReference type="GO" id="GO:0045893">
    <property type="term" value="P:positive regulation of DNA-templated transcription"/>
    <property type="evidence" value="ECO:0007669"/>
    <property type="project" value="InterPro"/>
</dbReference>
<dbReference type="SUPFAM" id="SSF57959">
    <property type="entry name" value="Leucine zipper domain"/>
    <property type="match status" value="1"/>
</dbReference>
<dbReference type="InterPro" id="IPR004827">
    <property type="entry name" value="bZIP"/>
</dbReference>
<keyword evidence="4" id="KW-0175">Coiled coil</keyword>
<evidence type="ECO:0000256" key="2">
    <source>
        <dbReference type="ARBA" id="ARBA00023125"/>
    </source>
</evidence>
<dbReference type="Gene3D" id="1.20.5.170">
    <property type="match status" value="1"/>
</dbReference>
<dbReference type="PROSITE" id="PS00036">
    <property type="entry name" value="BZIP_BASIC"/>
    <property type="match status" value="1"/>
</dbReference>
<dbReference type="EMBL" id="NQVE01000129">
    <property type="protein sequence ID" value="RAL45716.1"/>
    <property type="molecule type" value="Genomic_DNA"/>
</dbReference>
<name>A0A328DJT4_9ASTE</name>